<sequence>RRKRTVKTRPINKRRNTHGFFKAYFLPMKEGDAEQFFKYTRMSVPTFNKLLKLVTPYLLERKLPDTIRFLDSEERQGSWRDDVDPLPSVGRLAANRAQQVIYNIRDSLKSYFLSPAGKIPWQENVLREGRDVQFNYN</sequence>
<comment type="caution">
    <text evidence="1">The sequence shown here is derived from an EMBL/GenBank/DDBJ whole genome shotgun (WGS) entry which is preliminary data.</text>
</comment>
<dbReference type="EMBL" id="JANEYG010000251">
    <property type="protein sequence ID" value="KAJ8910741.1"/>
    <property type="molecule type" value="Genomic_DNA"/>
</dbReference>
<reference evidence="1 2" key="1">
    <citation type="journal article" date="2023" name="Insect Mol. Biol.">
        <title>Genome sequencing provides insights into the evolution of gene families encoding plant cell wall-degrading enzymes in longhorned beetles.</title>
        <authorList>
            <person name="Shin N.R."/>
            <person name="Okamura Y."/>
            <person name="Kirsch R."/>
            <person name="Pauchet Y."/>
        </authorList>
    </citation>
    <scope>NUCLEOTIDE SEQUENCE [LARGE SCALE GENOMIC DNA]</scope>
    <source>
        <strain evidence="1">EAD_L_NR</strain>
    </source>
</reference>
<evidence type="ECO:0000313" key="1">
    <source>
        <dbReference type="EMBL" id="KAJ8910741.1"/>
    </source>
</evidence>
<dbReference type="Proteomes" id="UP001159042">
    <property type="component" value="Unassembled WGS sequence"/>
</dbReference>
<gene>
    <name evidence="1" type="ORF">NQ315_010992</name>
</gene>
<proteinExistence type="predicted"/>
<protein>
    <submittedName>
        <fullName evidence="1">Uncharacterized protein</fullName>
    </submittedName>
</protein>
<feature type="non-terminal residue" evidence="1">
    <location>
        <position position="1"/>
    </location>
</feature>
<accession>A0AAV8V967</accession>
<evidence type="ECO:0000313" key="2">
    <source>
        <dbReference type="Proteomes" id="UP001159042"/>
    </source>
</evidence>
<name>A0AAV8V967_9CUCU</name>
<organism evidence="1 2">
    <name type="scientific">Exocentrus adspersus</name>
    <dbReference type="NCBI Taxonomy" id="1586481"/>
    <lineage>
        <taxon>Eukaryota</taxon>
        <taxon>Metazoa</taxon>
        <taxon>Ecdysozoa</taxon>
        <taxon>Arthropoda</taxon>
        <taxon>Hexapoda</taxon>
        <taxon>Insecta</taxon>
        <taxon>Pterygota</taxon>
        <taxon>Neoptera</taxon>
        <taxon>Endopterygota</taxon>
        <taxon>Coleoptera</taxon>
        <taxon>Polyphaga</taxon>
        <taxon>Cucujiformia</taxon>
        <taxon>Chrysomeloidea</taxon>
        <taxon>Cerambycidae</taxon>
        <taxon>Lamiinae</taxon>
        <taxon>Acanthocinini</taxon>
        <taxon>Exocentrus</taxon>
    </lineage>
</organism>
<keyword evidence="2" id="KW-1185">Reference proteome</keyword>
<dbReference type="AlphaFoldDB" id="A0AAV8V967"/>